<sequence>MIFPSKRLRSRIKTKAFPCLRCGAKTLTFLFWATLYIVVMKMTLLKSSGTQTPRDWSIPDNYTKWLLQGPVLGDDNESDATDDWLEPDNATVIELEKRVVRAQDVCRQRSLQTQDINSKEFFVDHAHNIVWCNIFKAASSTWMYNFNILAGYDKKFLARTRHTPLTLARKKFPRPSEEELRDTITTPGVISLLVVREPFVRLLSAYRDKLENITPPYYRKLARKIVAEHREAATKALGPITSFGPTFREFVAHLISRPAAAFDEHWAPYHQFCTPCAVNFTVIAKVETLARDSAFVAQRLGLAHVLRRRGRRAVVNKSRDGRDTAALLRRYFGQLDRRMLAGLLAIYGVDFDMFGYDAGVYRRYVRE</sequence>
<organism evidence="10 11">
    <name type="scientific">Vanessa tameamea</name>
    <name type="common">Kamehameha butterfly</name>
    <dbReference type="NCBI Taxonomy" id="334116"/>
    <lineage>
        <taxon>Eukaryota</taxon>
        <taxon>Metazoa</taxon>
        <taxon>Ecdysozoa</taxon>
        <taxon>Arthropoda</taxon>
        <taxon>Hexapoda</taxon>
        <taxon>Insecta</taxon>
        <taxon>Pterygota</taxon>
        <taxon>Neoptera</taxon>
        <taxon>Endopterygota</taxon>
        <taxon>Lepidoptera</taxon>
        <taxon>Glossata</taxon>
        <taxon>Ditrysia</taxon>
        <taxon>Papilionoidea</taxon>
        <taxon>Nymphalidae</taxon>
        <taxon>Nymphalinae</taxon>
        <taxon>Vanessa</taxon>
    </lineage>
</organism>
<dbReference type="Pfam" id="PF03567">
    <property type="entry name" value="Sulfotransfer_2"/>
    <property type="match status" value="1"/>
</dbReference>
<dbReference type="GO" id="GO:0008146">
    <property type="term" value="F:sulfotransferase activity"/>
    <property type="evidence" value="ECO:0007669"/>
    <property type="project" value="InterPro"/>
</dbReference>
<comment type="subcellular location">
    <subcellularLocation>
        <location evidence="1 9">Golgi apparatus membrane</location>
        <topology evidence="1 9">Single-pass type II membrane protein</topology>
    </subcellularLocation>
</comment>
<gene>
    <name evidence="11" type="primary">LOC113393401</name>
</gene>
<keyword evidence="8 9" id="KW-0325">Glycoprotein</keyword>
<evidence type="ECO:0000313" key="11">
    <source>
        <dbReference type="RefSeq" id="XP_026486060.2"/>
    </source>
</evidence>
<feature type="transmembrane region" description="Helical" evidence="9">
    <location>
        <begin position="20"/>
        <end position="39"/>
    </location>
</feature>
<keyword evidence="5 9" id="KW-1133">Transmembrane helix</keyword>
<name>A0A8B8HNC7_VANTA</name>
<evidence type="ECO:0000256" key="6">
    <source>
        <dbReference type="ARBA" id="ARBA00023034"/>
    </source>
</evidence>
<evidence type="ECO:0000256" key="2">
    <source>
        <dbReference type="ARBA" id="ARBA00006339"/>
    </source>
</evidence>
<keyword evidence="3 9" id="KW-0808">Transferase</keyword>
<dbReference type="InterPro" id="IPR005331">
    <property type="entry name" value="Sulfotransferase"/>
</dbReference>
<dbReference type="Proteomes" id="UP001652626">
    <property type="component" value="Chromosome 6"/>
</dbReference>
<dbReference type="GeneID" id="113393401"/>
<keyword evidence="4 9" id="KW-0812">Transmembrane</keyword>
<keyword evidence="6 9" id="KW-0333">Golgi apparatus</keyword>
<dbReference type="InterPro" id="IPR018011">
    <property type="entry name" value="Carb_sulfotrans_8-10"/>
</dbReference>
<evidence type="ECO:0000256" key="8">
    <source>
        <dbReference type="ARBA" id="ARBA00023180"/>
    </source>
</evidence>
<evidence type="ECO:0000256" key="3">
    <source>
        <dbReference type="ARBA" id="ARBA00022679"/>
    </source>
</evidence>
<evidence type="ECO:0000313" key="10">
    <source>
        <dbReference type="Proteomes" id="UP001652626"/>
    </source>
</evidence>
<accession>A0A8B8HNC7</accession>
<keyword evidence="10" id="KW-1185">Reference proteome</keyword>
<protein>
    <recommendedName>
        <fullName evidence="9">Carbohydrate sulfotransferase</fullName>
        <ecNumber evidence="9">2.8.2.-</ecNumber>
    </recommendedName>
</protein>
<evidence type="ECO:0000256" key="9">
    <source>
        <dbReference type="RuleBase" id="RU364020"/>
    </source>
</evidence>
<dbReference type="GO" id="GO:0000139">
    <property type="term" value="C:Golgi membrane"/>
    <property type="evidence" value="ECO:0007669"/>
    <property type="project" value="UniProtKB-SubCell"/>
</dbReference>
<proteinExistence type="inferred from homology"/>
<evidence type="ECO:0000256" key="4">
    <source>
        <dbReference type="ARBA" id="ARBA00022692"/>
    </source>
</evidence>
<dbReference type="OrthoDB" id="2019940at2759"/>
<evidence type="ECO:0000256" key="7">
    <source>
        <dbReference type="ARBA" id="ARBA00023136"/>
    </source>
</evidence>
<dbReference type="EC" id="2.8.2.-" evidence="9"/>
<keyword evidence="7 9" id="KW-0472">Membrane</keyword>
<keyword evidence="9" id="KW-0735">Signal-anchor</keyword>
<dbReference type="GO" id="GO:0016051">
    <property type="term" value="P:carbohydrate biosynthetic process"/>
    <property type="evidence" value="ECO:0007669"/>
    <property type="project" value="InterPro"/>
</dbReference>
<evidence type="ECO:0000256" key="5">
    <source>
        <dbReference type="ARBA" id="ARBA00022989"/>
    </source>
</evidence>
<evidence type="ECO:0000256" key="1">
    <source>
        <dbReference type="ARBA" id="ARBA00004323"/>
    </source>
</evidence>
<dbReference type="OMA" id="LVWCNIF"/>
<dbReference type="PANTHER" id="PTHR12137:SF30">
    <property type="entry name" value="CARBOHYDRATE SULFOTRANSFERASE"/>
    <property type="match status" value="1"/>
</dbReference>
<comment type="similarity">
    <text evidence="2 9">Belongs to the sulfotransferase 2 family.</text>
</comment>
<dbReference type="AlphaFoldDB" id="A0A8B8HNC7"/>
<reference evidence="11" key="1">
    <citation type="submission" date="2025-08" db="UniProtKB">
        <authorList>
            <consortium name="RefSeq"/>
        </authorList>
    </citation>
    <scope>IDENTIFICATION</scope>
    <source>
        <tissue evidence="11">Whole body</tissue>
    </source>
</reference>
<keyword evidence="9" id="KW-0119">Carbohydrate metabolism</keyword>
<dbReference type="PANTHER" id="PTHR12137">
    <property type="entry name" value="CARBOHYDRATE SULFOTRANSFERASE"/>
    <property type="match status" value="1"/>
</dbReference>
<dbReference type="RefSeq" id="XP_026486060.2">
    <property type="nucleotide sequence ID" value="XM_026630275.2"/>
</dbReference>